<evidence type="ECO:0000313" key="2">
    <source>
        <dbReference type="EMBL" id="QKE27069.1"/>
    </source>
</evidence>
<dbReference type="InterPro" id="IPR002376">
    <property type="entry name" value="Formyl_transf_N"/>
</dbReference>
<dbReference type="AlphaFoldDB" id="A0AAE7E2B6"/>
<protein>
    <submittedName>
        <fullName evidence="2">Formyltransferase domain-containing protein</fullName>
    </submittedName>
</protein>
<evidence type="ECO:0000313" key="3">
    <source>
        <dbReference type="Proteomes" id="UP000502065"/>
    </source>
</evidence>
<dbReference type="KEGG" id="aaqi:AAQM_2372"/>
<accession>A0AAE7E2B6</accession>
<keyword evidence="3" id="KW-1185">Reference proteome</keyword>
<evidence type="ECO:0000259" key="1">
    <source>
        <dbReference type="Pfam" id="PF00551"/>
    </source>
</evidence>
<organism evidence="2 3">
    <name type="scientific">Arcobacter aquimarinus</name>
    <dbReference type="NCBI Taxonomy" id="1315211"/>
    <lineage>
        <taxon>Bacteria</taxon>
        <taxon>Pseudomonadati</taxon>
        <taxon>Campylobacterota</taxon>
        <taxon>Epsilonproteobacteria</taxon>
        <taxon>Campylobacterales</taxon>
        <taxon>Arcobacteraceae</taxon>
        <taxon>Arcobacter</taxon>
    </lineage>
</organism>
<gene>
    <name evidence="2" type="ORF">AAQM_2372</name>
</gene>
<dbReference type="GO" id="GO:0005829">
    <property type="term" value="C:cytosol"/>
    <property type="evidence" value="ECO:0007669"/>
    <property type="project" value="TreeGrafter"/>
</dbReference>
<dbReference type="Gene3D" id="3.40.50.12230">
    <property type="match status" value="1"/>
</dbReference>
<dbReference type="SUPFAM" id="SSF53328">
    <property type="entry name" value="Formyltransferase"/>
    <property type="match status" value="1"/>
</dbReference>
<dbReference type="RefSeq" id="WP_129096194.1">
    <property type="nucleotide sequence ID" value="NZ_CBCSAE010000006.1"/>
</dbReference>
<dbReference type="Proteomes" id="UP000502065">
    <property type="component" value="Chromosome"/>
</dbReference>
<dbReference type="InterPro" id="IPR036477">
    <property type="entry name" value="Formyl_transf_N_sf"/>
</dbReference>
<proteinExistence type="predicted"/>
<reference evidence="2 3" key="1">
    <citation type="submission" date="2018-07" db="EMBL/GenBank/DDBJ databases">
        <title>Identification of phenol metabolism pathways in Arcobacter.</title>
        <authorList>
            <person name="Miller W.G."/>
            <person name="Yee E."/>
            <person name="Bono J.L."/>
        </authorList>
    </citation>
    <scope>NUCLEOTIDE SEQUENCE [LARGE SCALE GENOMIC DNA]</scope>
    <source>
        <strain evidence="2 3">W63</strain>
    </source>
</reference>
<dbReference type="GO" id="GO:0004479">
    <property type="term" value="F:methionyl-tRNA formyltransferase activity"/>
    <property type="evidence" value="ECO:0007669"/>
    <property type="project" value="TreeGrafter"/>
</dbReference>
<feature type="domain" description="Formyl transferase N-terminal" evidence="1">
    <location>
        <begin position="39"/>
        <end position="129"/>
    </location>
</feature>
<dbReference type="PANTHER" id="PTHR11138">
    <property type="entry name" value="METHIONYL-TRNA FORMYLTRANSFERASE"/>
    <property type="match status" value="1"/>
</dbReference>
<dbReference type="EMBL" id="CP030944">
    <property type="protein sequence ID" value="QKE27069.1"/>
    <property type="molecule type" value="Genomic_DNA"/>
</dbReference>
<sequence>MKIAIITSPNQWFIPFAKELQNKIKDSVLFFEHQNINESFDIVFILSYHKLIEKKYLEKNKHNIVIHASALPQGKGWAPMFWQILENKNKIPFTMFEVDDSVDGGDIYMQKELHLTGDELNYELRKKQANHIVNMCLEFINNYYKYKVPIKQEGIETFYKKRTCKDSELDISKSIAEQFNLLRIVDNDNFPAFFYMNEKKYILKIEEASDENR</sequence>
<dbReference type="Pfam" id="PF00551">
    <property type="entry name" value="Formyl_trans_N"/>
    <property type="match status" value="1"/>
</dbReference>
<name>A0AAE7E2B6_9BACT</name>
<dbReference type="PANTHER" id="PTHR11138:SF5">
    <property type="entry name" value="METHIONYL-TRNA FORMYLTRANSFERASE, MITOCHONDRIAL"/>
    <property type="match status" value="1"/>
</dbReference>